<proteinExistence type="predicted"/>
<dbReference type="Gene3D" id="2.60.120.20">
    <property type="match status" value="1"/>
</dbReference>
<dbReference type="InterPro" id="IPR029053">
    <property type="entry name" value="Viral_coat"/>
</dbReference>
<name>A0A0H5Q7W2_9ZZZZ</name>
<evidence type="ECO:0000313" key="1">
    <source>
        <dbReference type="EMBL" id="CRY97490.1"/>
    </source>
</evidence>
<accession>A0A0H5Q7W2</accession>
<protein>
    <submittedName>
        <fullName evidence="1">Uncharacterized protein</fullName>
    </submittedName>
</protein>
<dbReference type="EMBL" id="LN854110">
    <property type="protein sequence ID" value="CRY97490.1"/>
    <property type="molecule type" value="Genomic_DNA"/>
</dbReference>
<reference evidence="1" key="2">
    <citation type="submission" date="2015-07" db="EMBL/GenBank/DDBJ databases">
        <title>Plasmids, circular viruses and viroids from rat gut.</title>
        <authorList>
            <person name="Jorgensen T.J."/>
            <person name="Hansen M.A."/>
            <person name="Xu Z."/>
            <person name="Tabak M.A."/>
            <person name="Sorensen S.J."/>
            <person name="Hansen L.H."/>
        </authorList>
    </citation>
    <scope>NUCLEOTIDE SEQUENCE</scope>
    <source>
        <strain evidence="1">RGFK1583</strain>
    </source>
</reference>
<reference evidence="1" key="1">
    <citation type="submission" date="2015-06" db="EMBL/GenBank/DDBJ databases">
        <authorList>
            <person name="Joergensen T."/>
        </authorList>
    </citation>
    <scope>NUCLEOTIDE SEQUENCE</scope>
    <source>
        <strain evidence="1">RGFK1583</strain>
    </source>
</reference>
<sequence length="231" mass="25824">MYARSKKRSAPRSGPASYKRAKILQPRTSLKVRQPTAEVKTVLSEAFNLPVTAKNYYTSYFGNVPVGTDDHERIGKVIKHQDFDVSYGLSSASGTACSNVRVIIGVARGRSFDTIHSNPQLILAEFETTLTNADAVDNVIRPYEYTNSKNITILYDKLHNFQPDSGAGNPVVPSFTEVMFQCPTIKYVAQQEYYDDTSASNSNYQHFIMFVNGPNSQVAVRYIAQARFIDQ</sequence>
<dbReference type="AlphaFoldDB" id="A0A0H5Q7W2"/>
<organism evidence="1">
    <name type="scientific">uncultured prokaryote</name>
    <dbReference type="NCBI Taxonomy" id="198431"/>
    <lineage>
        <taxon>unclassified sequences</taxon>
        <taxon>environmental samples</taxon>
    </lineage>
</organism>